<feature type="transmembrane region" description="Helical" evidence="3">
    <location>
        <begin position="54"/>
        <end position="73"/>
    </location>
</feature>
<gene>
    <name evidence="4" type="ORF">H9S92_08710</name>
</gene>
<dbReference type="EMBL" id="JACSIT010000092">
    <property type="protein sequence ID" value="MBC6994240.1"/>
    <property type="molecule type" value="Genomic_DNA"/>
</dbReference>
<organism evidence="4 5">
    <name type="scientific">Neolewinella lacunae</name>
    <dbReference type="NCBI Taxonomy" id="1517758"/>
    <lineage>
        <taxon>Bacteria</taxon>
        <taxon>Pseudomonadati</taxon>
        <taxon>Bacteroidota</taxon>
        <taxon>Saprospiria</taxon>
        <taxon>Saprospirales</taxon>
        <taxon>Lewinellaceae</taxon>
        <taxon>Neolewinella</taxon>
    </lineage>
</organism>
<dbReference type="Proteomes" id="UP000650081">
    <property type="component" value="Unassembled WGS sequence"/>
</dbReference>
<evidence type="ECO:0000256" key="1">
    <source>
        <dbReference type="ARBA" id="ARBA00022737"/>
    </source>
</evidence>
<keyword evidence="3" id="KW-1133">Transmembrane helix</keyword>
<evidence type="ECO:0000313" key="4">
    <source>
        <dbReference type="EMBL" id="MBC6994240.1"/>
    </source>
</evidence>
<dbReference type="PANTHER" id="PTHR45586:SF1">
    <property type="entry name" value="LIPOPOLYSACCHARIDE ASSEMBLY PROTEIN B"/>
    <property type="match status" value="1"/>
</dbReference>
<evidence type="ECO:0000313" key="5">
    <source>
        <dbReference type="Proteomes" id="UP000650081"/>
    </source>
</evidence>
<protein>
    <recommendedName>
        <fullName evidence="6">Tetratricopeptide repeat protein</fullName>
    </recommendedName>
</protein>
<keyword evidence="1" id="KW-0677">Repeat</keyword>
<dbReference type="Gene3D" id="1.25.40.10">
    <property type="entry name" value="Tetratricopeptide repeat domain"/>
    <property type="match status" value="2"/>
</dbReference>
<name>A0A923T789_9BACT</name>
<dbReference type="SUPFAM" id="SSF48452">
    <property type="entry name" value="TPR-like"/>
    <property type="match status" value="3"/>
</dbReference>
<dbReference type="InterPro" id="IPR051012">
    <property type="entry name" value="CellSynth/LPSAsmb/PSIAsmb"/>
</dbReference>
<dbReference type="AlphaFoldDB" id="A0A923T789"/>
<evidence type="ECO:0000256" key="3">
    <source>
        <dbReference type="SAM" id="Phobius"/>
    </source>
</evidence>
<proteinExistence type="predicted"/>
<dbReference type="PANTHER" id="PTHR45586">
    <property type="entry name" value="TPR REPEAT-CONTAINING PROTEIN PA4667"/>
    <property type="match status" value="1"/>
</dbReference>
<keyword evidence="3" id="KW-0472">Membrane</keyword>
<keyword evidence="2" id="KW-0802">TPR repeat</keyword>
<feature type="transmembrane region" description="Helical" evidence="3">
    <location>
        <begin position="20"/>
        <end position="42"/>
    </location>
</feature>
<comment type="caution">
    <text evidence="4">The sequence shown here is derived from an EMBL/GenBank/DDBJ whole genome shotgun (WGS) entry which is preliminary data.</text>
</comment>
<evidence type="ECO:0000256" key="2">
    <source>
        <dbReference type="ARBA" id="ARBA00022803"/>
    </source>
</evidence>
<reference evidence="4" key="1">
    <citation type="submission" date="2020-08" db="EMBL/GenBank/DDBJ databases">
        <title>Lewinella bacteria from marine environments.</title>
        <authorList>
            <person name="Zhong Y."/>
        </authorList>
    </citation>
    <scope>NUCLEOTIDE SEQUENCE</scope>
    <source>
        <strain evidence="4">KCTC 42187</strain>
    </source>
</reference>
<dbReference type="RefSeq" id="WP_187466328.1">
    <property type="nucleotide sequence ID" value="NZ_JACSIT010000092.1"/>
</dbReference>
<evidence type="ECO:0008006" key="6">
    <source>
        <dbReference type="Google" id="ProtNLM"/>
    </source>
</evidence>
<accession>A0A923T789</accession>
<keyword evidence="5" id="KW-1185">Reference proteome</keyword>
<dbReference type="InterPro" id="IPR011990">
    <property type="entry name" value="TPR-like_helical_dom_sf"/>
</dbReference>
<sequence>MHESSPPSPTLVEKIWDQKVPQLLGTYLAVGFGVLQFVEFVINRYQFNSAWIDRYLLLWLGLIPAVSLLLYYRGLPPGGRGSAGIWKRGVFFLNLLIVGLVVIAVPGSAGGPALEKVSVANVAGDLVERLVPSSSAVQRVAIFEFENENPATDEGWWGMAYALLLNDYLRQRPEVLTTSPVALNSYYDRVEEKKYNALNTATQRKIAQRARTDYFVRATYKLNELTHEVNGALYRTKDGKAVQTLSTNAGSIYEAVENIAAQINDFLPLLRELDGISTQLPAASLLTDQPEALEAYTKGVIAFDLQPNQLEVAMGHYRTSLRLDPNCAICAYEMGDKFYGMGKKDSSLVMLRKATRLAEVLPEREQYGYKMMLLNVSGEYESLAKLMESYRRTYPYEYYPYQVLESYYTFTYGLDSTIHLMEQAAAVSDREKALNSLYKLYLKAERYTDAENTVKDLEQEFPDPEITQRRFAEVYRSAGDITKARGILQEMIAVDPLNIELQNQLLQLELSSGNFFGAEDLARKVLQQATTLTDSVTAWTVLIQAFANRGETTRALEELTGYEQRIAAITPRSVLVLQNASFRTVIVTQTEQWAKAKAYIEQVAEYDAERAELLACYLPIQMLALGQEIPEAIEKLRSCEALLAATGPAYAKSREIFLLVADKEYAAAADRIDKELAAKVDVAETSTYAMVNRRAGRYDRAIELIRTKTDKGYTHPLYFLELAKTLVAKGETEAAREPLQKALDTYRNADPDHLFAKEALALAAQVGLNQ</sequence>
<keyword evidence="3" id="KW-0812">Transmembrane</keyword>